<dbReference type="InterPro" id="IPR057135">
    <property type="entry name" value="At4g27190-like_LRR"/>
</dbReference>
<protein>
    <submittedName>
        <fullName evidence="3">Cc-nbs-lrr resistance protein</fullName>
    </submittedName>
</protein>
<dbReference type="OMA" id="KVEINDC"/>
<dbReference type="Gene3D" id="3.80.10.10">
    <property type="entry name" value="Ribonuclease Inhibitor"/>
    <property type="match status" value="1"/>
</dbReference>
<accession>M1AF87</accession>
<dbReference type="eggNOG" id="ENOG502SU9D">
    <property type="taxonomic scope" value="Eukaryota"/>
</dbReference>
<dbReference type="Gramene" id="PGSC0003DMT400021524">
    <property type="protein sequence ID" value="PGSC0003DMT400021524"/>
    <property type="gene ID" value="PGSC0003DMG403008349"/>
</dbReference>
<dbReference type="InParanoid" id="M1AF87"/>
<sequence length="255" mass="29268">MSPLVVRGFLNLRTLIIENCESMEEVITEEEHQGEEMTNEPLFPLLEKLILHKLPKLGHFFLTKHALKFPFLKLVIIFECPKMKTFVQQRVYTGTASLISVNNDDEVNAMFNFKVSCPSLEYLHISEAESISAICSHQLPTAYFSKLQTLKVQDCSKLRNLMSPTVARGLLNLQVLQIKHCESMEEVIPKGEGIMTLFPHLEELELSRLPKLGHFFLAECTLEFPFLIKVEINDCPEMKTFVQQGVMWVQRVSKV</sequence>
<keyword evidence="4" id="KW-1185">Reference proteome</keyword>
<evidence type="ECO:0000256" key="1">
    <source>
        <dbReference type="ARBA" id="ARBA00022821"/>
    </source>
</evidence>
<dbReference type="PaxDb" id="4113-PGSC0003DMT400021524"/>
<organism evidence="3 4">
    <name type="scientific">Solanum tuberosum</name>
    <name type="common">Potato</name>
    <dbReference type="NCBI Taxonomy" id="4113"/>
    <lineage>
        <taxon>Eukaryota</taxon>
        <taxon>Viridiplantae</taxon>
        <taxon>Streptophyta</taxon>
        <taxon>Embryophyta</taxon>
        <taxon>Tracheophyta</taxon>
        <taxon>Spermatophyta</taxon>
        <taxon>Magnoliopsida</taxon>
        <taxon>eudicotyledons</taxon>
        <taxon>Gunneridae</taxon>
        <taxon>Pentapetalae</taxon>
        <taxon>asterids</taxon>
        <taxon>lamiids</taxon>
        <taxon>Solanales</taxon>
        <taxon>Solanaceae</taxon>
        <taxon>Solanoideae</taxon>
        <taxon>Solaneae</taxon>
        <taxon>Solanum</taxon>
    </lineage>
</organism>
<evidence type="ECO:0000313" key="3">
    <source>
        <dbReference type="EnsemblPlants" id="PGSC0003DMT400021524"/>
    </source>
</evidence>
<reference evidence="4" key="1">
    <citation type="journal article" date="2011" name="Nature">
        <title>Genome sequence and analysis of the tuber crop potato.</title>
        <authorList>
            <consortium name="The Potato Genome Sequencing Consortium"/>
        </authorList>
    </citation>
    <scope>NUCLEOTIDE SEQUENCE [LARGE SCALE GENOMIC DNA]</scope>
    <source>
        <strain evidence="4">cv. DM1-3 516 R44</strain>
    </source>
</reference>
<feature type="domain" description="Disease resistance protein At4g27190-like leucine-rich repeats" evidence="2">
    <location>
        <begin position="5"/>
        <end position="90"/>
    </location>
</feature>
<dbReference type="HOGENOM" id="CLU_072930_0_0_1"/>
<evidence type="ECO:0000259" key="2">
    <source>
        <dbReference type="Pfam" id="PF23247"/>
    </source>
</evidence>
<feature type="domain" description="Disease resistance protein At4g27190-like leucine-rich repeats" evidence="2">
    <location>
        <begin position="120"/>
        <end position="241"/>
    </location>
</feature>
<evidence type="ECO:0000313" key="4">
    <source>
        <dbReference type="Proteomes" id="UP000011115"/>
    </source>
</evidence>
<dbReference type="Proteomes" id="UP000011115">
    <property type="component" value="Unassembled WGS sequence"/>
</dbReference>
<dbReference type="AlphaFoldDB" id="M1AF87"/>
<dbReference type="InterPro" id="IPR050905">
    <property type="entry name" value="Plant_NBS-LRR"/>
</dbReference>
<dbReference type="SUPFAM" id="SSF52047">
    <property type="entry name" value="RNI-like"/>
    <property type="match status" value="1"/>
</dbReference>
<dbReference type="PANTHER" id="PTHR33463:SF198">
    <property type="entry name" value="RPP4C3"/>
    <property type="match status" value="1"/>
</dbReference>
<keyword evidence="1" id="KW-0611">Plant defense</keyword>
<dbReference type="EnsemblPlants" id="PGSC0003DMT400021524">
    <property type="protein sequence ID" value="PGSC0003DMT400021524"/>
    <property type="gene ID" value="PGSC0003DMG403008349"/>
</dbReference>
<dbReference type="PANTHER" id="PTHR33463">
    <property type="entry name" value="NB-ARC DOMAIN-CONTAINING PROTEIN-RELATED"/>
    <property type="match status" value="1"/>
</dbReference>
<reference evidence="3" key="2">
    <citation type="submission" date="2015-06" db="UniProtKB">
        <authorList>
            <consortium name="EnsemblPlants"/>
        </authorList>
    </citation>
    <scope>IDENTIFICATION</scope>
    <source>
        <strain evidence="3">DM1-3 516 R44</strain>
    </source>
</reference>
<dbReference type="Pfam" id="PF23247">
    <property type="entry name" value="LRR_RPS2"/>
    <property type="match status" value="2"/>
</dbReference>
<dbReference type="InterPro" id="IPR032675">
    <property type="entry name" value="LRR_dom_sf"/>
</dbReference>
<proteinExistence type="predicted"/>
<name>M1AF87_SOLTU</name>